<organism evidence="3">
    <name type="scientific">Arthroderma gypseum (strain ATCC MYA-4604 / CBS 118893)</name>
    <name type="common">Microsporum gypseum</name>
    <dbReference type="NCBI Taxonomy" id="535722"/>
    <lineage>
        <taxon>Eukaryota</taxon>
        <taxon>Fungi</taxon>
        <taxon>Dikarya</taxon>
        <taxon>Ascomycota</taxon>
        <taxon>Pezizomycotina</taxon>
        <taxon>Eurotiomycetes</taxon>
        <taxon>Eurotiomycetidae</taxon>
        <taxon>Onygenales</taxon>
        <taxon>Arthrodermataceae</taxon>
        <taxon>Nannizzia</taxon>
    </lineage>
</organism>
<dbReference type="EMBL" id="DS989822">
    <property type="protein sequence ID" value="EFQ97562.1"/>
    <property type="molecule type" value="Genomic_DNA"/>
</dbReference>
<dbReference type="RefSeq" id="XP_003176514.1">
    <property type="nucleotide sequence ID" value="XM_003176466.1"/>
</dbReference>
<feature type="compositionally biased region" description="Basic and acidic residues" evidence="1">
    <location>
        <begin position="253"/>
        <end position="271"/>
    </location>
</feature>
<keyword evidence="3" id="KW-1185">Reference proteome</keyword>
<dbReference type="GeneID" id="10031833"/>
<evidence type="ECO:0000256" key="1">
    <source>
        <dbReference type="SAM" id="MobiDB-lite"/>
    </source>
</evidence>
<dbReference type="OrthoDB" id="4174107at2759"/>
<dbReference type="HOGENOM" id="CLU_479951_0_0_1"/>
<dbReference type="eggNOG" id="ENOG502RAW9">
    <property type="taxonomic scope" value="Eukaryota"/>
</dbReference>
<feature type="compositionally biased region" description="Basic and acidic residues" evidence="1">
    <location>
        <begin position="212"/>
        <end position="223"/>
    </location>
</feature>
<feature type="compositionally biased region" description="Low complexity" evidence="1">
    <location>
        <begin position="458"/>
        <end position="474"/>
    </location>
</feature>
<evidence type="ECO:0000313" key="3">
    <source>
        <dbReference type="Proteomes" id="UP000002669"/>
    </source>
</evidence>
<feature type="compositionally biased region" description="Low complexity" evidence="1">
    <location>
        <begin position="526"/>
        <end position="545"/>
    </location>
</feature>
<feature type="compositionally biased region" description="Basic and acidic residues" evidence="1">
    <location>
        <begin position="140"/>
        <end position="151"/>
    </location>
</feature>
<gene>
    <name evidence="2" type="ORF">MGYG_00603</name>
</gene>
<dbReference type="Proteomes" id="UP000002669">
    <property type="component" value="Unassembled WGS sequence"/>
</dbReference>
<proteinExistence type="predicted"/>
<accession>E5R0Q6</accession>
<dbReference type="AlphaFoldDB" id="E5R0Q6"/>
<feature type="compositionally biased region" description="Polar residues" evidence="1">
    <location>
        <begin position="171"/>
        <end position="180"/>
    </location>
</feature>
<feature type="region of interest" description="Disordered" evidence="1">
    <location>
        <begin position="397"/>
        <end position="585"/>
    </location>
</feature>
<feature type="compositionally biased region" description="Low complexity" evidence="1">
    <location>
        <begin position="561"/>
        <end position="577"/>
    </location>
</feature>
<sequence>MGSGGQRAVSGTPGGGRGEHHTPTRRAGGTSQIVREESPIEGGKDGHEDDNGSDRHRDKRQKRNDDADASTGSVPRSSSGPGTIDQRVHLELHGERTEHWVGPPIHNPGLYERIQRDGRAGVYVGPGAGVVARYTPLRQPQRETDQGHDHAAGSTLAPGGKRRAGDGVAETVTSVTGTSSDADELPQVRTTKKRPQVEDSSGESTVGAGETAKVDKGKDRAVEENNIADPADPSRQSNAGPESAEQVVISSDQSHRTVYERYGERTKERPPPYKSSHFTPSPGEIRENPPHIPYSGFYEKRLIKKLKREFGRMGRNRLMLHFPIPRHPTRRIRTWSAPNIAQLGSFGRTLASVLPTCPQLTRPGRRVNLIFDKNTPVIKEESPPEEIDLRQFPLPSIEDAPESEAGPSTRNEARGLDPEDESGQLLVEAESEVVVEEPPRRTRRQAAIAGREKIRESTAPPRRAATRGPAARKTVATPSAEQQPEIKEQVQVEIPAVIPEEAEQAETSTRPKQASRARAKGKAPSKAPAETKAAKVTKVTKAAKATKVETKKSGPKLKTQATSKVAPKSKVASKATKGGAGKKGK</sequence>
<dbReference type="VEuPathDB" id="FungiDB:MGYG_00603"/>
<feature type="compositionally biased region" description="Basic residues" evidence="1">
    <location>
        <begin position="513"/>
        <end position="523"/>
    </location>
</feature>
<feature type="region of interest" description="Disordered" evidence="1">
    <location>
        <begin position="134"/>
        <end position="292"/>
    </location>
</feature>
<protein>
    <submittedName>
        <fullName evidence="2">Uncharacterized protein</fullName>
    </submittedName>
</protein>
<dbReference type="OMA" id="CPQLTRP"/>
<dbReference type="InParanoid" id="E5R0Q6"/>
<feature type="compositionally biased region" description="Basic and acidic residues" evidence="1">
    <location>
        <begin position="86"/>
        <end position="99"/>
    </location>
</feature>
<name>E5R0Q6_ARTGP</name>
<feature type="region of interest" description="Disordered" evidence="1">
    <location>
        <begin position="1"/>
        <end position="106"/>
    </location>
</feature>
<feature type="compositionally biased region" description="Basic and acidic residues" evidence="1">
    <location>
        <begin position="34"/>
        <end position="56"/>
    </location>
</feature>
<evidence type="ECO:0000313" key="2">
    <source>
        <dbReference type="EMBL" id="EFQ97562.1"/>
    </source>
</evidence>
<reference evidence="3" key="1">
    <citation type="journal article" date="2012" name="MBio">
        <title>Comparative genome analysis of Trichophyton rubrum and related dermatophytes reveals candidate genes involved in infection.</title>
        <authorList>
            <person name="Martinez D.A."/>
            <person name="Oliver B.G."/>
            <person name="Graeser Y."/>
            <person name="Goldberg J.M."/>
            <person name="Li W."/>
            <person name="Martinez-Rossi N.M."/>
            <person name="Monod M."/>
            <person name="Shelest E."/>
            <person name="Barton R.C."/>
            <person name="Birch E."/>
            <person name="Brakhage A.A."/>
            <person name="Chen Z."/>
            <person name="Gurr S.J."/>
            <person name="Heiman D."/>
            <person name="Heitman J."/>
            <person name="Kosti I."/>
            <person name="Rossi A."/>
            <person name="Saif S."/>
            <person name="Samalova M."/>
            <person name="Saunders C.W."/>
            <person name="Shea T."/>
            <person name="Summerbell R.C."/>
            <person name="Xu J."/>
            <person name="Young S."/>
            <person name="Zeng Q."/>
            <person name="Birren B.W."/>
            <person name="Cuomo C.A."/>
            <person name="White T.C."/>
        </authorList>
    </citation>
    <scope>NUCLEOTIDE SEQUENCE [LARGE SCALE GENOMIC DNA]</scope>
    <source>
        <strain evidence="3">ATCC MYA-4604 / CBS 118893</strain>
    </source>
</reference>
<feature type="compositionally biased region" description="Polar residues" evidence="1">
    <location>
        <begin position="70"/>
        <end position="81"/>
    </location>
</feature>